<evidence type="ECO:0000259" key="1">
    <source>
        <dbReference type="Pfam" id="PF04149"/>
    </source>
</evidence>
<feature type="domain" description="DUF397" evidence="1">
    <location>
        <begin position="274"/>
        <end position="330"/>
    </location>
</feature>
<dbReference type="Pfam" id="PF19054">
    <property type="entry name" value="DUF5753"/>
    <property type="match status" value="1"/>
</dbReference>
<keyword evidence="4" id="KW-1185">Reference proteome</keyword>
<gene>
    <name evidence="3" type="ORF">ACFP3U_35500</name>
</gene>
<reference evidence="4" key="1">
    <citation type="journal article" date="2019" name="Int. J. Syst. Evol. Microbiol.">
        <title>The Global Catalogue of Microorganisms (GCM) 10K type strain sequencing project: providing services to taxonomists for standard genome sequencing and annotation.</title>
        <authorList>
            <consortium name="The Broad Institute Genomics Platform"/>
            <consortium name="The Broad Institute Genome Sequencing Center for Infectious Disease"/>
            <person name="Wu L."/>
            <person name="Ma J."/>
        </authorList>
    </citation>
    <scope>NUCLEOTIDE SEQUENCE [LARGE SCALE GENOMIC DNA]</scope>
    <source>
        <strain evidence="4">CGMCC 4.1437</strain>
    </source>
</reference>
<dbReference type="InterPro" id="IPR007278">
    <property type="entry name" value="DUF397"/>
</dbReference>
<evidence type="ECO:0000313" key="4">
    <source>
        <dbReference type="Proteomes" id="UP001595975"/>
    </source>
</evidence>
<sequence>MLRDLRTAAGYPTHRSLAVKLHMSESFIQKVEGLARQPRREFAETCDELFGTSGQLTRVWDDVDWGTIDHPDWFRQYAAKEQEAVRIRGLHTERVPGLLQTADYARALVRHLNPDNDDDEIERIVQARLRRQERFLDPDGPELVAIVDEGVIWQHVGGRIVMHAQLAHLLAVAERFPHIHLHVAQRELGERTGEGGFHLLSLPDGMTWVYTETLGHGRFVVDQHAAASHSRAYDRLREDALNGRDSATVIRRAMRELVNVTTTPHLTVDWRHPAWKTSSYSQGNGGECIEVAPGAAAVEGVVPVRDSKDRSGPELAFSATGWSAFVAGIRAGDFGTV</sequence>
<dbReference type="EMBL" id="JBHSOF010000088">
    <property type="protein sequence ID" value="MFC5668257.1"/>
    <property type="molecule type" value="Genomic_DNA"/>
</dbReference>
<dbReference type="Pfam" id="PF04149">
    <property type="entry name" value="DUF397"/>
    <property type="match status" value="1"/>
</dbReference>
<protein>
    <submittedName>
        <fullName evidence="3">Scr1 family TA system antitoxin-like transcriptional regulator</fullName>
    </submittedName>
</protein>
<dbReference type="Proteomes" id="UP001595975">
    <property type="component" value="Unassembled WGS sequence"/>
</dbReference>
<name>A0ABW0XCF8_9ACTN</name>
<evidence type="ECO:0000259" key="2">
    <source>
        <dbReference type="Pfam" id="PF19054"/>
    </source>
</evidence>
<organism evidence="3 4">
    <name type="scientific">Kitasatospora misakiensis</name>
    <dbReference type="NCBI Taxonomy" id="67330"/>
    <lineage>
        <taxon>Bacteria</taxon>
        <taxon>Bacillati</taxon>
        <taxon>Actinomycetota</taxon>
        <taxon>Actinomycetes</taxon>
        <taxon>Kitasatosporales</taxon>
        <taxon>Streptomycetaceae</taxon>
        <taxon>Kitasatospora</taxon>
    </lineage>
</organism>
<feature type="domain" description="DUF5753" evidence="2">
    <location>
        <begin position="74"/>
        <end position="252"/>
    </location>
</feature>
<dbReference type="RefSeq" id="WP_380229895.1">
    <property type="nucleotide sequence ID" value="NZ_JBHSOF010000088.1"/>
</dbReference>
<proteinExistence type="predicted"/>
<comment type="caution">
    <text evidence="3">The sequence shown here is derived from an EMBL/GenBank/DDBJ whole genome shotgun (WGS) entry which is preliminary data.</text>
</comment>
<dbReference type="InterPro" id="IPR043917">
    <property type="entry name" value="DUF5753"/>
</dbReference>
<evidence type="ECO:0000313" key="3">
    <source>
        <dbReference type="EMBL" id="MFC5668257.1"/>
    </source>
</evidence>
<accession>A0ABW0XCF8</accession>